<comment type="cofactor">
    <cofactor evidence="2">
        <name>Mn(2+)</name>
        <dbReference type="ChEBI" id="CHEBI:29035"/>
    </cofactor>
</comment>
<gene>
    <name evidence="26" type="ORF">FHX71_004014</name>
</gene>
<dbReference type="InterPro" id="IPR005467">
    <property type="entry name" value="His_kinase_dom"/>
</dbReference>
<evidence type="ECO:0000256" key="3">
    <source>
        <dbReference type="ARBA" id="ARBA00001946"/>
    </source>
</evidence>
<evidence type="ECO:0000256" key="11">
    <source>
        <dbReference type="ARBA" id="ARBA00022777"/>
    </source>
</evidence>
<keyword evidence="16 23" id="KW-1133">Transmembrane helix</keyword>
<feature type="domain" description="Histidine kinase" evidence="24">
    <location>
        <begin position="222"/>
        <end position="424"/>
    </location>
</feature>
<name>A0A7W3JBZ7_9MICO</name>
<dbReference type="Pfam" id="PF02518">
    <property type="entry name" value="HATPase_c"/>
    <property type="match status" value="1"/>
</dbReference>
<evidence type="ECO:0000256" key="1">
    <source>
        <dbReference type="ARBA" id="ARBA00000085"/>
    </source>
</evidence>
<evidence type="ECO:0000256" key="13">
    <source>
        <dbReference type="ARBA" id="ARBA00022840"/>
    </source>
</evidence>
<feature type="transmembrane region" description="Helical" evidence="23">
    <location>
        <begin position="135"/>
        <end position="159"/>
    </location>
</feature>
<dbReference type="SUPFAM" id="SSF47384">
    <property type="entry name" value="Homodimeric domain of signal transducing histidine kinase"/>
    <property type="match status" value="1"/>
</dbReference>
<dbReference type="SMART" id="SM00387">
    <property type="entry name" value="HATPase_c"/>
    <property type="match status" value="1"/>
</dbReference>
<keyword evidence="9 23" id="KW-0812">Transmembrane</keyword>
<dbReference type="Gene3D" id="3.30.565.10">
    <property type="entry name" value="Histidine kinase-like ATPase, C-terminal domain"/>
    <property type="match status" value="1"/>
</dbReference>
<comment type="cofactor">
    <cofactor evidence="3">
        <name>Mg(2+)</name>
        <dbReference type="ChEBI" id="CHEBI:18420"/>
    </cofactor>
</comment>
<keyword evidence="7" id="KW-0597">Phosphoprotein</keyword>
<dbReference type="GO" id="GO:0000155">
    <property type="term" value="F:phosphorelay sensor kinase activity"/>
    <property type="evidence" value="ECO:0007669"/>
    <property type="project" value="InterPro"/>
</dbReference>
<dbReference type="InterPro" id="IPR036890">
    <property type="entry name" value="HATPase_C_sf"/>
</dbReference>
<dbReference type="InterPro" id="IPR004358">
    <property type="entry name" value="Sig_transdc_His_kin-like_C"/>
</dbReference>
<dbReference type="InterPro" id="IPR003660">
    <property type="entry name" value="HAMP_dom"/>
</dbReference>
<evidence type="ECO:0000256" key="22">
    <source>
        <dbReference type="ARBA" id="ARBA00041776"/>
    </source>
</evidence>
<keyword evidence="11 26" id="KW-0418">Kinase</keyword>
<keyword evidence="6" id="KW-1003">Cell membrane</keyword>
<keyword evidence="8" id="KW-0808">Transferase</keyword>
<organism evidence="26 27">
    <name type="scientific">Promicromonospora sukumoe</name>
    <dbReference type="NCBI Taxonomy" id="88382"/>
    <lineage>
        <taxon>Bacteria</taxon>
        <taxon>Bacillati</taxon>
        <taxon>Actinomycetota</taxon>
        <taxon>Actinomycetes</taxon>
        <taxon>Micrococcales</taxon>
        <taxon>Promicromonosporaceae</taxon>
        <taxon>Promicromonospora</taxon>
    </lineage>
</organism>
<dbReference type="RefSeq" id="WP_182619202.1">
    <property type="nucleotide sequence ID" value="NZ_BAAATF010000010.1"/>
</dbReference>
<proteinExistence type="predicted"/>
<dbReference type="PANTHER" id="PTHR44936:SF9">
    <property type="entry name" value="SENSOR PROTEIN CREC"/>
    <property type="match status" value="1"/>
</dbReference>
<keyword evidence="14" id="KW-0460">Magnesium</keyword>
<dbReference type="CDD" id="cd00082">
    <property type="entry name" value="HisKA"/>
    <property type="match status" value="1"/>
</dbReference>
<dbReference type="GO" id="GO:0005524">
    <property type="term" value="F:ATP binding"/>
    <property type="evidence" value="ECO:0007669"/>
    <property type="project" value="UniProtKB-KW"/>
</dbReference>
<evidence type="ECO:0000313" key="26">
    <source>
        <dbReference type="EMBL" id="MBA8810038.1"/>
    </source>
</evidence>
<feature type="domain" description="HAMP" evidence="25">
    <location>
        <begin position="162"/>
        <end position="214"/>
    </location>
</feature>
<keyword evidence="27" id="KW-1185">Reference proteome</keyword>
<evidence type="ECO:0000256" key="20">
    <source>
        <dbReference type="ARBA" id="ARBA00023211"/>
    </source>
</evidence>
<sequence length="451" mass="47909">MRARVLQATIAAVAVAVLLLGIPLAIFGARYIYGQEVQRVETRAQDLLASSVNSYERNRSAAEAGFVDQSVVDRAVQPQGNDIVAFVTVNQPNGEQLVSGEPVAGATIDRGLTSEEQPVMGVVVSVSAWPAYIKAINVVVLVVFGSVGAFAAGAVTAAWQANRLAQPFVYLAASAEQLGAGQVRPRLDPSGVEEIDLVAAELARSSDRLAARLAVERQFTSDASHQLRTPLTALTMRLEEITLTSSEPEVQEEARISLEQVERLVGVVDDLLARSRRAQGGTTESVDVAVVFLQQEEEWRESFERAGRHLNVEDSGGARVLATPGALAQVLSTLLENSLKHGGGTTTLRIREGQRGAMAVEVTDEGEGVPEDMQGKIFERGVTSGAGTGLGLALARDLVAADGGNLQLTQRTPPVFSVFLSGVPKTLDPHQVLPVGSKISTLGQKKVRGRR</sequence>
<evidence type="ECO:0000256" key="12">
    <source>
        <dbReference type="ARBA" id="ARBA00022801"/>
    </source>
</evidence>
<evidence type="ECO:0000256" key="8">
    <source>
        <dbReference type="ARBA" id="ARBA00022679"/>
    </source>
</evidence>
<evidence type="ECO:0000256" key="17">
    <source>
        <dbReference type="ARBA" id="ARBA00023012"/>
    </source>
</evidence>
<dbReference type="Gene3D" id="1.10.287.130">
    <property type="match status" value="1"/>
</dbReference>
<feature type="transmembrane region" description="Helical" evidence="23">
    <location>
        <begin position="6"/>
        <end position="33"/>
    </location>
</feature>
<dbReference type="PANTHER" id="PTHR44936">
    <property type="entry name" value="SENSOR PROTEIN CREC"/>
    <property type="match status" value="1"/>
</dbReference>
<dbReference type="AlphaFoldDB" id="A0A7W3JBZ7"/>
<comment type="caution">
    <text evidence="26">The sequence shown here is derived from an EMBL/GenBank/DDBJ whole genome shotgun (WGS) entry which is preliminary data.</text>
</comment>
<keyword evidence="15" id="KW-0904">Protein phosphatase</keyword>
<keyword evidence="10" id="KW-0547">Nucleotide-binding</keyword>
<dbReference type="PROSITE" id="PS50885">
    <property type="entry name" value="HAMP"/>
    <property type="match status" value="1"/>
</dbReference>
<evidence type="ECO:0000256" key="16">
    <source>
        <dbReference type="ARBA" id="ARBA00022989"/>
    </source>
</evidence>
<comment type="subcellular location">
    <subcellularLocation>
        <location evidence="4">Cell membrane</location>
        <topology evidence="4">Multi-pass membrane protein</topology>
    </subcellularLocation>
</comment>
<dbReference type="InterPro" id="IPR036097">
    <property type="entry name" value="HisK_dim/P_sf"/>
</dbReference>
<reference evidence="26 27" key="1">
    <citation type="submission" date="2020-07" db="EMBL/GenBank/DDBJ databases">
        <title>Sequencing the genomes of 1000 actinobacteria strains.</title>
        <authorList>
            <person name="Klenk H.-P."/>
        </authorList>
    </citation>
    <scope>NUCLEOTIDE SEQUENCE [LARGE SCALE GENOMIC DNA]</scope>
    <source>
        <strain evidence="26 27">DSM 44121</strain>
    </source>
</reference>
<keyword evidence="18" id="KW-0346">Stress response</keyword>
<evidence type="ECO:0000256" key="5">
    <source>
        <dbReference type="ARBA" id="ARBA00012438"/>
    </source>
</evidence>
<keyword evidence="17" id="KW-0902">Two-component regulatory system</keyword>
<dbReference type="Proteomes" id="UP000540568">
    <property type="component" value="Unassembled WGS sequence"/>
</dbReference>
<evidence type="ECO:0000256" key="9">
    <source>
        <dbReference type="ARBA" id="ARBA00022692"/>
    </source>
</evidence>
<dbReference type="SMART" id="SM00388">
    <property type="entry name" value="HisKA"/>
    <property type="match status" value="1"/>
</dbReference>
<dbReference type="Pfam" id="PF00512">
    <property type="entry name" value="HisKA"/>
    <property type="match status" value="1"/>
</dbReference>
<dbReference type="InterPro" id="IPR003594">
    <property type="entry name" value="HATPase_dom"/>
</dbReference>
<keyword evidence="13" id="KW-0067">ATP-binding</keyword>
<evidence type="ECO:0000256" key="10">
    <source>
        <dbReference type="ARBA" id="ARBA00022741"/>
    </source>
</evidence>
<keyword evidence="20" id="KW-0464">Manganese</keyword>
<evidence type="ECO:0000256" key="23">
    <source>
        <dbReference type="SAM" id="Phobius"/>
    </source>
</evidence>
<protein>
    <recommendedName>
        <fullName evidence="21">Signal transduction histidine-protein kinase/phosphatase MprB</fullName>
        <ecNumber evidence="5">2.7.13.3</ecNumber>
    </recommendedName>
    <alternativeName>
        <fullName evidence="22">Mycobacterial persistence regulator B</fullName>
    </alternativeName>
</protein>
<dbReference type="GO" id="GO:0004721">
    <property type="term" value="F:phosphoprotein phosphatase activity"/>
    <property type="evidence" value="ECO:0007669"/>
    <property type="project" value="UniProtKB-KW"/>
</dbReference>
<keyword evidence="23" id="KW-0472">Membrane</keyword>
<evidence type="ECO:0000256" key="19">
    <source>
        <dbReference type="ARBA" id="ARBA00023026"/>
    </source>
</evidence>
<dbReference type="InterPro" id="IPR050980">
    <property type="entry name" value="2C_sensor_his_kinase"/>
</dbReference>
<dbReference type="EMBL" id="JACGWV010000002">
    <property type="protein sequence ID" value="MBA8810038.1"/>
    <property type="molecule type" value="Genomic_DNA"/>
</dbReference>
<evidence type="ECO:0000259" key="25">
    <source>
        <dbReference type="PROSITE" id="PS50885"/>
    </source>
</evidence>
<comment type="catalytic activity">
    <reaction evidence="1">
        <text>ATP + protein L-histidine = ADP + protein N-phospho-L-histidine.</text>
        <dbReference type="EC" id="2.7.13.3"/>
    </reaction>
</comment>
<evidence type="ECO:0000259" key="24">
    <source>
        <dbReference type="PROSITE" id="PS50109"/>
    </source>
</evidence>
<keyword evidence="19" id="KW-0843">Virulence</keyword>
<dbReference type="SUPFAM" id="SSF55874">
    <property type="entry name" value="ATPase domain of HSP90 chaperone/DNA topoisomerase II/histidine kinase"/>
    <property type="match status" value="1"/>
</dbReference>
<accession>A0A7W3JBZ7</accession>
<evidence type="ECO:0000256" key="6">
    <source>
        <dbReference type="ARBA" id="ARBA00022475"/>
    </source>
</evidence>
<evidence type="ECO:0000256" key="21">
    <source>
        <dbReference type="ARBA" id="ARBA00040454"/>
    </source>
</evidence>
<evidence type="ECO:0000313" key="27">
    <source>
        <dbReference type="Proteomes" id="UP000540568"/>
    </source>
</evidence>
<evidence type="ECO:0000256" key="7">
    <source>
        <dbReference type="ARBA" id="ARBA00022553"/>
    </source>
</evidence>
<dbReference type="GO" id="GO:0005886">
    <property type="term" value="C:plasma membrane"/>
    <property type="evidence" value="ECO:0007669"/>
    <property type="project" value="UniProtKB-SubCell"/>
</dbReference>
<evidence type="ECO:0000256" key="15">
    <source>
        <dbReference type="ARBA" id="ARBA00022912"/>
    </source>
</evidence>
<evidence type="ECO:0000256" key="14">
    <source>
        <dbReference type="ARBA" id="ARBA00022842"/>
    </source>
</evidence>
<evidence type="ECO:0000256" key="18">
    <source>
        <dbReference type="ARBA" id="ARBA00023016"/>
    </source>
</evidence>
<dbReference type="PRINTS" id="PR00344">
    <property type="entry name" value="BCTRLSENSOR"/>
</dbReference>
<evidence type="ECO:0000256" key="2">
    <source>
        <dbReference type="ARBA" id="ARBA00001936"/>
    </source>
</evidence>
<dbReference type="EC" id="2.7.13.3" evidence="5"/>
<dbReference type="InterPro" id="IPR003661">
    <property type="entry name" value="HisK_dim/P_dom"/>
</dbReference>
<keyword evidence="12" id="KW-0378">Hydrolase</keyword>
<dbReference type="PROSITE" id="PS50109">
    <property type="entry name" value="HIS_KIN"/>
    <property type="match status" value="1"/>
</dbReference>
<evidence type="ECO:0000256" key="4">
    <source>
        <dbReference type="ARBA" id="ARBA00004651"/>
    </source>
</evidence>